<evidence type="ECO:0000256" key="1">
    <source>
        <dbReference type="SAM" id="MobiDB-lite"/>
    </source>
</evidence>
<gene>
    <name evidence="2" type="ORF">MGAL_10B082344</name>
</gene>
<dbReference type="EMBL" id="UYJE01000756">
    <property type="protein sequence ID" value="VDH96047.1"/>
    <property type="molecule type" value="Genomic_DNA"/>
</dbReference>
<dbReference type="AlphaFoldDB" id="A0A8B6BUI8"/>
<proteinExistence type="predicted"/>
<feature type="non-terminal residue" evidence="2">
    <location>
        <position position="189"/>
    </location>
</feature>
<comment type="caution">
    <text evidence="2">The sequence shown here is derived from an EMBL/GenBank/DDBJ whole genome shotgun (WGS) entry which is preliminary data.</text>
</comment>
<dbReference type="Proteomes" id="UP000596742">
    <property type="component" value="Unassembled WGS sequence"/>
</dbReference>
<name>A0A8B6BUI8_MYTGA</name>
<reference evidence="2" key="1">
    <citation type="submission" date="2018-11" db="EMBL/GenBank/DDBJ databases">
        <authorList>
            <person name="Alioto T."/>
            <person name="Alioto T."/>
        </authorList>
    </citation>
    <scope>NUCLEOTIDE SEQUENCE</scope>
</reference>
<evidence type="ECO:0000313" key="3">
    <source>
        <dbReference type="Proteomes" id="UP000596742"/>
    </source>
</evidence>
<feature type="region of interest" description="Disordered" evidence="1">
    <location>
        <begin position="1"/>
        <end position="26"/>
    </location>
</feature>
<accession>A0A8B6BUI8</accession>
<evidence type="ECO:0000313" key="2">
    <source>
        <dbReference type="EMBL" id="VDH96047.1"/>
    </source>
</evidence>
<evidence type="ECO:0008006" key="4">
    <source>
        <dbReference type="Google" id="ProtNLM"/>
    </source>
</evidence>
<organism evidence="2 3">
    <name type="scientific">Mytilus galloprovincialis</name>
    <name type="common">Mediterranean mussel</name>
    <dbReference type="NCBI Taxonomy" id="29158"/>
    <lineage>
        <taxon>Eukaryota</taxon>
        <taxon>Metazoa</taxon>
        <taxon>Spiralia</taxon>
        <taxon>Lophotrochozoa</taxon>
        <taxon>Mollusca</taxon>
        <taxon>Bivalvia</taxon>
        <taxon>Autobranchia</taxon>
        <taxon>Pteriomorphia</taxon>
        <taxon>Mytilida</taxon>
        <taxon>Mytiloidea</taxon>
        <taxon>Mytilidae</taxon>
        <taxon>Mytilinae</taxon>
        <taxon>Mytilus</taxon>
    </lineage>
</organism>
<keyword evidence="3" id="KW-1185">Reference proteome</keyword>
<protein>
    <recommendedName>
        <fullName evidence="4">LIM zinc-binding domain-containing protein</fullName>
    </recommendedName>
</protein>
<sequence>MHRYSSQVNLAEEESSPSRNDSHNEDGYHQECFECEYCDIKIEITNQDKDEVAFYEEHFREKAVSEHSRTGNADPYKAPDIMSPQKHIDLLQGGHEDILMDLTDSIRYETEFPDLEAAAKVKGKQVENKQHAGTSSLNDNNTQSLLNVKYSGGDMNLEHHRFPEFFPNERKELLNVVVSSFVSSFLSQE</sequence>